<accession>A0ABP0K653</accession>
<dbReference type="PRINTS" id="PR00326">
    <property type="entry name" value="GTP1OBG"/>
</dbReference>
<comment type="caution">
    <text evidence="2">The sequence shown here is derived from an EMBL/GenBank/DDBJ whole genome shotgun (WGS) entry which is preliminary data.</text>
</comment>
<name>A0ABP0K653_9DINO</name>
<protein>
    <submittedName>
        <fullName evidence="2">GTPase Der (GTP-binding protein EngA)</fullName>
    </submittedName>
</protein>
<evidence type="ECO:0000313" key="3">
    <source>
        <dbReference type="Proteomes" id="UP001642464"/>
    </source>
</evidence>
<dbReference type="EMBL" id="CAXAMM010010070">
    <property type="protein sequence ID" value="CAK9022258.1"/>
    <property type="molecule type" value="Genomic_DNA"/>
</dbReference>
<keyword evidence="3" id="KW-1185">Reference proteome</keyword>
<feature type="domain" description="G" evidence="1">
    <location>
        <begin position="92"/>
        <end position="210"/>
    </location>
</feature>
<sequence>ALGLGLGLGNAPRRELLHAATPPRIKKVVAGQWRHGAGAVAWVRLSSTSAKKKKKKAEPDELESLKVTKGSKLLTSKRKQPKHNFTLGKIAVAIVGRPNVGKSTLFNLLVRKREAIVSNVPGTTRDRKEGEGWLGELEYTVCDTGGFEDLSTGRRSPTELLAPVHGTALVDSMQFQIMQGVQRSDVVLFVVDAKQGVTPDDLDLARWVRKNLPANHGIRDADGKLVHSGLVLVLNKTEGIGSAMLQYDENDLGGEWGDLMVECYRLAMGEPVPISAAHGHGLGDLHNTLLPFALERGKVEAKKRAEASPTELMDVDQDLEKGTHGQTLAAREAKTRTDRIHLSMIGRPNVGKSTLLNTIIGEERCIAGPMPGLTRDSVSIDWESHGRKFRLVDTAGIRRRTNLYGGKGSTMSELPSSRVRPNEIEDSVRGLTAARKTDVALEGESIKGSLRALDRSQVVVVVVDVMAQNEDPDASGCLTKHDLAIIGRVVSEGRGLVVAANKCDLAGTEWDRMYRKEVIEWVRKHIELVVPGARGVPVVPISGLTGEGVKEIIPTVAEVYDRWRSRIATPVLNRWVRDAQLRQRPPAMAGAKRTKTKVLSGPLKIKFTRTCSQLRTSGS</sequence>
<dbReference type="CDD" id="cd01894">
    <property type="entry name" value="EngA1"/>
    <property type="match status" value="1"/>
</dbReference>
<evidence type="ECO:0000313" key="2">
    <source>
        <dbReference type="EMBL" id="CAK9022258.1"/>
    </source>
</evidence>
<dbReference type="Pfam" id="PF01926">
    <property type="entry name" value="MMR_HSR1"/>
    <property type="match status" value="2"/>
</dbReference>
<dbReference type="PANTHER" id="PTHR43834">
    <property type="entry name" value="GTPASE DER"/>
    <property type="match status" value="1"/>
</dbReference>
<dbReference type="SUPFAM" id="SSF52540">
    <property type="entry name" value="P-loop containing nucleoside triphosphate hydrolases"/>
    <property type="match status" value="2"/>
</dbReference>
<dbReference type="Gene3D" id="3.40.50.300">
    <property type="entry name" value="P-loop containing nucleotide triphosphate hydrolases"/>
    <property type="match status" value="2"/>
</dbReference>
<proteinExistence type="predicted"/>
<feature type="non-terminal residue" evidence="2">
    <location>
        <position position="1"/>
    </location>
</feature>
<dbReference type="InterPro" id="IPR006073">
    <property type="entry name" value="GTP-bd"/>
</dbReference>
<organism evidence="2 3">
    <name type="scientific">Durusdinium trenchii</name>
    <dbReference type="NCBI Taxonomy" id="1381693"/>
    <lineage>
        <taxon>Eukaryota</taxon>
        <taxon>Sar</taxon>
        <taxon>Alveolata</taxon>
        <taxon>Dinophyceae</taxon>
        <taxon>Suessiales</taxon>
        <taxon>Symbiodiniaceae</taxon>
        <taxon>Durusdinium</taxon>
    </lineage>
</organism>
<reference evidence="2 3" key="1">
    <citation type="submission" date="2024-02" db="EMBL/GenBank/DDBJ databases">
        <authorList>
            <person name="Chen Y."/>
            <person name="Shah S."/>
            <person name="Dougan E. K."/>
            <person name="Thang M."/>
            <person name="Chan C."/>
        </authorList>
    </citation>
    <scope>NUCLEOTIDE SEQUENCE [LARGE SCALE GENOMIC DNA]</scope>
</reference>
<feature type="domain" description="G" evidence="1">
    <location>
        <begin position="343"/>
        <end position="483"/>
    </location>
</feature>
<dbReference type="PANTHER" id="PTHR43834:SF6">
    <property type="entry name" value="GTPASE DER"/>
    <property type="match status" value="1"/>
</dbReference>
<evidence type="ECO:0000259" key="1">
    <source>
        <dbReference type="Pfam" id="PF01926"/>
    </source>
</evidence>
<gene>
    <name evidence="2" type="ORF">SCF082_LOCUS15711</name>
</gene>
<dbReference type="Proteomes" id="UP001642464">
    <property type="component" value="Unassembled WGS sequence"/>
</dbReference>
<dbReference type="InterPro" id="IPR027417">
    <property type="entry name" value="P-loop_NTPase"/>
</dbReference>